<dbReference type="EMBL" id="VDEP01000271">
    <property type="protein sequence ID" value="KAA1116028.1"/>
    <property type="molecule type" value="Genomic_DNA"/>
</dbReference>
<feature type="compositionally biased region" description="Basic residues" evidence="1">
    <location>
        <begin position="1"/>
        <end position="13"/>
    </location>
</feature>
<comment type="caution">
    <text evidence="2">The sequence shown here is derived from an EMBL/GenBank/DDBJ whole genome shotgun (WGS) entry which is preliminary data.</text>
</comment>
<dbReference type="Proteomes" id="UP000325313">
    <property type="component" value="Unassembled WGS sequence"/>
</dbReference>
<gene>
    <name evidence="2" type="ORF">PGTUg99_032918</name>
</gene>
<feature type="compositionally biased region" description="Polar residues" evidence="1">
    <location>
        <begin position="70"/>
        <end position="82"/>
    </location>
</feature>
<dbReference type="AlphaFoldDB" id="A0A5B0QS33"/>
<feature type="region of interest" description="Disordered" evidence="1">
    <location>
        <begin position="1"/>
        <end position="25"/>
    </location>
</feature>
<evidence type="ECO:0000313" key="3">
    <source>
        <dbReference type="Proteomes" id="UP000325313"/>
    </source>
</evidence>
<feature type="compositionally biased region" description="Basic and acidic residues" evidence="1">
    <location>
        <begin position="14"/>
        <end position="25"/>
    </location>
</feature>
<name>A0A5B0QS33_PUCGR</name>
<feature type="region of interest" description="Disordered" evidence="1">
    <location>
        <begin position="57"/>
        <end position="108"/>
    </location>
</feature>
<accession>A0A5B0QS33</accession>
<evidence type="ECO:0000313" key="2">
    <source>
        <dbReference type="EMBL" id="KAA1116028.1"/>
    </source>
</evidence>
<reference evidence="2 3" key="1">
    <citation type="submission" date="2019-05" db="EMBL/GenBank/DDBJ databases">
        <title>Emergence of the Ug99 lineage of the wheat stem rust pathogen through somatic hybridization.</title>
        <authorList>
            <person name="Li F."/>
            <person name="Upadhyaya N.M."/>
            <person name="Sperschneider J."/>
            <person name="Matny O."/>
            <person name="Nguyen-Phuc H."/>
            <person name="Mago R."/>
            <person name="Raley C."/>
            <person name="Miller M.E."/>
            <person name="Silverstein K.A.T."/>
            <person name="Henningsen E."/>
            <person name="Hirsch C.D."/>
            <person name="Visser B."/>
            <person name="Pretorius Z.A."/>
            <person name="Steffenson B.J."/>
            <person name="Schwessinger B."/>
            <person name="Dodds P.N."/>
            <person name="Figueroa M."/>
        </authorList>
    </citation>
    <scope>NUCLEOTIDE SEQUENCE [LARGE SCALE GENOMIC DNA]</scope>
    <source>
        <strain evidence="2 3">Ug99</strain>
    </source>
</reference>
<evidence type="ECO:0000256" key="1">
    <source>
        <dbReference type="SAM" id="MobiDB-lite"/>
    </source>
</evidence>
<proteinExistence type="predicted"/>
<sequence length="160" mass="18900">MQRKQIIRHKRSVQHKENVAKRETRNNLSLDREGFGLTELESNLHVRNENQNVDHVDFEPEHIPSPPLPSSLNEITNALNQQFEEEEANRINEHDSDENSSTNNPIPEINWRDYMEYELERICEDSALDSLLDEVEEEEDVITEEDWKQWAPFKSKMVST</sequence>
<protein>
    <submittedName>
        <fullName evidence="2">Uncharacterized protein</fullName>
    </submittedName>
</protein>
<organism evidence="2 3">
    <name type="scientific">Puccinia graminis f. sp. tritici</name>
    <dbReference type="NCBI Taxonomy" id="56615"/>
    <lineage>
        <taxon>Eukaryota</taxon>
        <taxon>Fungi</taxon>
        <taxon>Dikarya</taxon>
        <taxon>Basidiomycota</taxon>
        <taxon>Pucciniomycotina</taxon>
        <taxon>Pucciniomycetes</taxon>
        <taxon>Pucciniales</taxon>
        <taxon>Pucciniaceae</taxon>
        <taxon>Puccinia</taxon>
    </lineage>
</organism>